<dbReference type="Proteomes" id="UP000475862">
    <property type="component" value="Unassembled WGS sequence"/>
</dbReference>
<keyword evidence="2" id="KW-1185">Reference proteome</keyword>
<dbReference type="EMBL" id="VYZN01000065">
    <property type="protein sequence ID" value="KAE9524761.1"/>
    <property type="molecule type" value="Genomic_DNA"/>
</dbReference>
<name>A0A6G0T4C2_APHGL</name>
<sequence>MIRLPLFEKEIESSWYFKIFRYFLNESGKTLKKIREKRDFLRKTSLCQNRIFYFAITQKLIDFEFIRNMSKLRKFASNFVVGKSPRSTPPPNVQQSGTHLPTFIFVSVYSITSRNNSSISNFGGGFRWKKVKSKHFPTVFKKIEKNKKKMTEKREFLRKTSFRPNRFFYMVVIQKLITTTEIFDFYANFFLKCRSNFYEICQKRENLQFTIIVFAASTCLCSLLRDLRNAWEVFRPLKHKPPFSPTSGNYILG</sequence>
<accession>A0A6G0T4C2</accession>
<protein>
    <submittedName>
        <fullName evidence="1">Uncharacterized protein</fullName>
    </submittedName>
</protein>
<dbReference type="AlphaFoldDB" id="A0A6G0T4C2"/>
<gene>
    <name evidence="1" type="ORF">AGLY_014811</name>
</gene>
<comment type="caution">
    <text evidence="1">The sequence shown here is derived from an EMBL/GenBank/DDBJ whole genome shotgun (WGS) entry which is preliminary data.</text>
</comment>
<proteinExistence type="predicted"/>
<reference evidence="1 2" key="1">
    <citation type="submission" date="2019-08" db="EMBL/GenBank/DDBJ databases">
        <title>The genome of the soybean aphid Biotype 1, its phylome, world population structure and adaptation to the North American continent.</title>
        <authorList>
            <person name="Giordano R."/>
            <person name="Donthu R.K."/>
            <person name="Hernandez A.G."/>
            <person name="Wright C.L."/>
            <person name="Zimin A.V."/>
        </authorList>
    </citation>
    <scope>NUCLEOTIDE SEQUENCE [LARGE SCALE GENOMIC DNA]</scope>
    <source>
        <tissue evidence="1">Whole aphids</tissue>
    </source>
</reference>
<organism evidence="1 2">
    <name type="scientific">Aphis glycines</name>
    <name type="common">Soybean aphid</name>
    <dbReference type="NCBI Taxonomy" id="307491"/>
    <lineage>
        <taxon>Eukaryota</taxon>
        <taxon>Metazoa</taxon>
        <taxon>Ecdysozoa</taxon>
        <taxon>Arthropoda</taxon>
        <taxon>Hexapoda</taxon>
        <taxon>Insecta</taxon>
        <taxon>Pterygota</taxon>
        <taxon>Neoptera</taxon>
        <taxon>Paraneoptera</taxon>
        <taxon>Hemiptera</taxon>
        <taxon>Sternorrhyncha</taxon>
        <taxon>Aphidomorpha</taxon>
        <taxon>Aphidoidea</taxon>
        <taxon>Aphididae</taxon>
        <taxon>Aphidini</taxon>
        <taxon>Aphis</taxon>
        <taxon>Aphis</taxon>
    </lineage>
</organism>
<evidence type="ECO:0000313" key="1">
    <source>
        <dbReference type="EMBL" id="KAE9524761.1"/>
    </source>
</evidence>
<evidence type="ECO:0000313" key="2">
    <source>
        <dbReference type="Proteomes" id="UP000475862"/>
    </source>
</evidence>